<name>A0A5J4VCC6_9EUKA</name>
<organism evidence="1 2">
    <name type="scientific">Streblomastix strix</name>
    <dbReference type="NCBI Taxonomy" id="222440"/>
    <lineage>
        <taxon>Eukaryota</taxon>
        <taxon>Metamonada</taxon>
        <taxon>Preaxostyla</taxon>
        <taxon>Oxymonadida</taxon>
        <taxon>Streblomastigidae</taxon>
        <taxon>Streblomastix</taxon>
    </lineage>
</organism>
<reference evidence="1 2" key="1">
    <citation type="submission" date="2019-03" db="EMBL/GenBank/DDBJ databases">
        <title>Single cell metagenomics reveals metabolic interactions within the superorganism composed of flagellate Streblomastix strix and complex community of Bacteroidetes bacteria on its surface.</title>
        <authorList>
            <person name="Treitli S.C."/>
            <person name="Kolisko M."/>
            <person name="Husnik F."/>
            <person name="Keeling P."/>
            <person name="Hampl V."/>
        </authorList>
    </citation>
    <scope>NUCLEOTIDE SEQUENCE [LARGE SCALE GENOMIC DNA]</scope>
    <source>
        <strain evidence="1">ST1C</strain>
    </source>
</reference>
<dbReference type="EMBL" id="SNRW01008093">
    <property type="protein sequence ID" value="KAA6380107.1"/>
    <property type="molecule type" value="Genomic_DNA"/>
</dbReference>
<comment type="caution">
    <text evidence="1">The sequence shown here is derived from an EMBL/GenBank/DDBJ whole genome shotgun (WGS) entry which is preliminary data.</text>
</comment>
<accession>A0A5J4VCC6</accession>
<evidence type="ECO:0000313" key="2">
    <source>
        <dbReference type="Proteomes" id="UP000324800"/>
    </source>
</evidence>
<dbReference type="AlphaFoldDB" id="A0A5J4VCC6"/>
<sequence length="142" mass="16336">MLRARIWKVGVLKCYGSNTIRHSVLTALRNKGVTLEDVNKLTDHAYGSRVVDDFYNKPDSPKAIQDYIGNEENINLMIGSLKDSNIEKEQPHVLKMNRQYDDAQCGRNLQAREKNVQRTTFSQPIFTSTVDPEVIKDLLFMY</sequence>
<evidence type="ECO:0008006" key="3">
    <source>
        <dbReference type="Google" id="ProtNLM"/>
    </source>
</evidence>
<evidence type="ECO:0000313" key="1">
    <source>
        <dbReference type="EMBL" id="KAA6380107.1"/>
    </source>
</evidence>
<gene>
    <name evidence="1" type="ORF">EZS28_024367</name>
</gene>
<proteinExistence type="predicted"/>
<dbReference type="Proteomes" id="UP000324800">
    <property type="component" value="Unassembled WGS sequence"/>
</dbReference>
<protein>
    <recommendedName>
        <fullName evidence="3">Tyr recombinase domain-containing protein</fullName>
    </recommendedName>
</protein>